<dbReference type="STRING" id="576131.SAMN05444486_103288"/>
<accession>A0A1H3M1K3</accession>
<proteinExistence type="predicted"/>
<dbReference type="Gene3D" id="3.90.1140.10">
    <property type="entry name" value="Cyclic phosphodiesterase"/>
    <property type="match status" value="1"/>
</dbReference>
<dbReference type="PIRSF" id="PIRSF033328">
    <property type="entry name" value="Phest_Mll4975"/>
    <property type="match status" value="1"/>
</dbReference>
<sequence length="206" mass="22053">MYKRYAIYDCPEGALGAFGSAWLGSGAALVERPARYGFHATLKAPFSLAEGQSEGGLAGAVEALAAGLAPVEITLELARIGGFLALVPRGDSEALNRLAGACVLELEAFRAPMSAAEYERKLRPNMSERKLENLKRWGYPHVFDDFRYHLTLTGPVAQGAREAVVNQLEAALPDLGAPHVIASLCLCGEDAAGQFHILQRFPLSEA</sequence>
<dbReference type="AlphaFoldDB" id="A0A1H3M1K3"/>
<evidence type="ECO:0000313" key="1">
    <source>
        <dbReference type="EMBL" id="SDY69915.1"/>
    </source>
</evidence>
<protein>
    <recommendedName>
        <fullName evidence="3">Phosphonate metabolism protein</fullName>
    </recommendedName>
</protein>
<gene>
    <name evidence="1" type="ORF">SAMN05444486_103288</name>
</gene>
<evidence type="ECO:0000313" key="2">
    <source>
        <dbReference type="Proteomes" id="UP000199026"/>
    </source>
</evidence>
<dbReference type="Pfam" id="PF06299">
    <property type="entry name" value="DUF1045"/>
    <property type="match status" value="1"/>
</dbReference>
<dbReference type="InterPro" id="IPR009389">
    <property type="entry name" value="DUF1045"/>
</dbReference>
<keyword evidence="2" id="KW-1185">Reference proteome</keyword>
<evidence type="ECO:0008006" key="3">
    <source>
        <dbReference type="Google" id="ProtNLM"/>
    </source>
</evidence>
<dbReference type="RefSeq" id="WP_089892428.1">
    <property type="nucleotide sequence ID" value="NZ_CALJFH010000027.1"/>
</dbReference>
<dbReference type="EMBL" id="FNPR01000003">
    <property type="protein sequence ID" value="SDY69915.1"/>
    <property type="molecule type" value="Genomic_DNA"/>
</dbReference>
<organism evidence="1 2">
    <name type="scientific">Lentibacter algarum</name>
    <dbReference type="NCBI Taxonomy" id="576131"/>
    <lineage>
        <taxon>Bacteria</taxon>
        <taxon>Pseudomonadati</taxon>
        <taxon>Pseudomonadota</taxon>
        <taxon>Alphaproteobacteria</taxon>
        <taxon>Rhodobacterales</taxon>
        <taxon>Roseobacteraceae</taxon>
        <taxon>Lentibacter</taxon>
    </lineage>
</organism>
<reference evidence="1 2" key="1">
    <citation type="submission" date="2016-10" db="EMBL/GenBank/DDBJ databases">
        <authorList>
            <person name="de Groot N.N."/>
        </authorList>
    </citation>
    <scope>NUCLEOTIDE SEQUENCE [LARGE SCALE GENOMIC DNA]</scope>
    <source>
        <strain evidence="1 2">DSM 24677</strain>
    </source>
</reference>
<dbReference type="GeneID" id="78125238"/>
<dbReference type="OrthoDB" id="4954742at2"/>
<dbReference type="Proteomes" id="UP000199026">
    <property type="component" value="Unassembled WGS sequence"/>
</dbReference>
<name>A0A1H3M1K3_9RHOB</name>